<dbReference type="Proteomes" id="UP000466442">
    <property type="component" value="Linkage Group LG1"/>
</dbReference>
<dbReference type="InterPro" id="IPR036322">
    <property type="entry name" value="WD40_repeat_dom_sf"/>
</dbReference>
<feature type="domain" description="BBS7 GAE" evidence="3">
    <location>
        <begin position="392"/>
        <end position="499"/>
    </location>
</feature>
<dbReference type="InterPro" id="IPR056335">
    <property type="entry name" value="BBS7_hairpin"/>
</dbReference>
<evidence type="ECO:0000313" key="7">
    <source>
        <dbReference type="Proteomes" id="UP000466442"/>
    </source>
</evidence>
<dbReference type="PANTHER" id="PTHR16074:SF4">
    <property type="entry name" value="BARDET-BIEDL SYNDROME 7 PROTEIN"/>
    <property type="match status" value="1"/>
</dbReference>
<dbReference type="InterPro" id="IPR056332">
    <property type="entry name" value="Beta-prop_BBS7"/>
</dbReference>
<dbReference type="PANTHER" id="PTHR16074">
    <property type="entry name" value="BARDET-BIEDL SYNDROME 7 PROTEIN"/>
    <property type="match status" value="1"/>
</dbReference>
<dbReference type="GO" id="GO:0034464">
    <property type="term" value="C:BBSome"/>
    <property type="evidence" value="ECO:0007669"/>
    <property type="project" value="TreeGrafter"/>
</dbReference>
<dbReference type="InterPro" id="IPR056334">
    <property type="entry name" value="BBS7_GAE_dom"/>
</dbReference>
<evidence type="ECO:0008006" key="8">
    <source>
        <dbReference type="Google" id="ProtNLM"/>
    </source>
</evidence>
<dbReference type="Pfam" id="PF23360">
    <property type="entry name" value="BBS7_GAE"/>
    <property type="match status" value="1"/>
</dbReference>
<dbReference type="OrthoDB" id="414590at2759"/>
<reference evidence="6" key="1">
    <citation type="journal article" date="2021" name="Mol. Ecol. Resour.">
        <title>Apolygus lucorum genome provides insights into omnivorousness and mesophyll feeding.</title>
        <authorList>
            <person name="Liu Y."/>
            <person name="Liu H."/>
            <person name="Wang H."/>
            <person name="Huang T."/>
            <person name="Liu B."/>
            <person name="Yang B."/>
            <person name="Yin L."/>
            <person name="Li B."/>
            <person name="Zhang Y."/>
            <person name="Zhang S."/>
            <person name="Jiang F."/>
            <person name="Zhang X."/>
            <person name="Ren Y."/>
            <person name="Wang B."/>
            <person name="Wang S."/>
            <person name="Lu Y."/>
            <person name="Wu K."/>
            <person name="Fan W."/>
            <person name="Wang G."/>
        </authorList>
    </citation>
    <scope>NUCLEOTIDE SEQUENCE</scope>
    <source>
        <strain evidence="6">12Hb</strain>
    </source>
</reference>
<dbReference type="GO" id="GO:0060271">
    <property type="term" value="P:cilium assembly"/>
    <property type="evidence" value="ECO:0007669"/>
    <property type="project" value="TreeGrafter"/>
</dbReference>
<gene>
    <name evidence="6" type="ORF">GE061_000157</name>
</gene>
<protein>
    <recommendedName>
        <fullName evidence="8">Bardet-Biedl syndrome 7 protein homolog</fullName>
    </recommendedName>
</protein>
<dbReference type="Pfam" id="PF23349">
    <property type="entry name" value="BBS7_hp"/>
    <property type="match status" value="1"/>
</dbReference>
<feature type="domain" description="BBS7 beta-propeller" evidence="5">
    <location>
        <begin position="24"/>
        <end position="327"/>
    </location>
</feature>
<dbReference type="InterPro" id="IPR056333">
    <property type="entry name" value="BBS7_pf_dom"/>
</dbReference>
<dbReference type="EMBL" id="WIXP02000001">
    <property type="protein sequence ID" value="KAF6215822.1"/>
    <property type="molecule type" value="Genomic_DNA"/>
</dbReference>
<name>A0A8S9Y3F9_APOLU</name>
<dbReference type="AlphaFoldDB" id="A0A8S9Y3F9"/>
<dbReference type="Pfam" id="PF23743">
    <property type="entry name" value="Beta-prop_BBS7"/>
    <property type="match status" value="1"/>
</dbReference>
<feature type="domain" description="BBS7 helical hairpin" evidence="2">
    <location>
        <begin position="612"/>
        <end position="727"/>
    </location>
</feature>
<comment type="caution">
    <text evidence="6">The sequence shown here is derived from an EMBL/GenBank/DDBJ whole genome shotgun (WGS) entry which is preliminary data.</text>
</comment>
<feature type="coiled-coil region" evidence="1">
    <location>
        <begin position="349"/>
        <end position="383"/>
    </location>
</feature>
<organism evidence="6 7">
    <name type="scientific">Apolygus lucorum</name>
    <name type="common">Small green plant bug</name>
    <name type="synonym">Lygocoris lucorum</name>
    <dbReference type="NCBI Taxonomy" id="248454"/>
    <lineage>
        <taxon>Eukaryota</taxon>
        <taxon>Metazoa</taxon>
        <taxon>Ecdysozoa</taxon>
        <taxon>Arthropoda</taxon>
        <taxon>Hexapoda</taxon>
        <taxon>Insecta</taxon>
        <taxon>Pterygota</taxon>
        <taxon>Neoptera</taxon>
        <taxon>Paraneoptera</taxon>
        <taxon>Hemiptera</taxon>
        <taxon>Heteroptera</taxon>
        <taxon>Panheteroptera</taxon>
        <taxon>Cimicomorpha</taxon>
        <taxon>Miridae</taxon>
        <taxon>Mirini</taxon>
        <taxon>Apolygus</taxon>
    </lineage>
</organism>
<keyword evidence="7" id="KW-1185">Reference proteome</keyword>
<keyword evidence="1" id="KW-0175">Coiled coil</keyword>
<dbReference type="GO" id="GO:0005930">
    <property type="term" value="C:axoneme"/>
    <property type="evidence" value="ECO:0007669"/>
    <property type="project" value="TreeGrafter"/>
</dbReference>
<evidence type="ECO:0000259" key="5">
    <source>
        <dbReference type="Pfam" id="PF23743"/>
    </source>
</evidence>
<accession>A0A8S9Y3F9</accession>
<dbReference type="GO" id="GO:0043005">
    <property type="term" value="C:neuron projection"/>
    <property type="evidence" value="ECO:0007669"/>
    <property type="project" value="TreeGrafter"/>
</dbReference>
<sequence>MSTLSSEERLINPKNQRLAANNCMKLLPHSPLKGVQKVAFGGSDGVVQAFSIKKGELQVVFKTLPGEPISSLELGGATGGVRDRIFVSSKNEVRGYNKKGKLFLGFDTNLTEPIKSMYVSRSDLLVAGTHVFNHYKDCKDVNSYLSSDTINHVIALNSEKTHRLTTVLACEDRVLRVLERGNLTQTIPLPSVPVNLCLFHNNGGPSGDHVVYALQNGQIGMVQISRATHSWKWVIENTKNRDAVRCMYWYDLTKEGSKELIVGRDDGSIQVYSEPLERLTETDPLMEVYNYVCNESITSIQAGNVGSPAFEEIVATTYTGWLFGLTTEVLEKQVSLDTTKNAAVSVKFSPEEKMKIDRLRSEIEDIERTVVKERERYQMSTQEDSIGVSTIPELAISDKLTLLRDESVFQLTIEAETAIDNVLLQSDVSIKLIDVEKNSAVVSHSYCDPQTDNKLLATYRCQVNTSKLSILMQFGLEIGTLNIYITPHAQPKATHIRSYPIRQLSLNTRTHNFDDTRPVNVLTLKGGFSFAEMHYWISHCLPEIPEKIPTTDNAIYFFESSFIGTILQCKYRKGEAEFKSDDVSTISVLKDFLTKEATMKKIQLDISFVLNDETIYNTLTLLYPKLERAMTIQKQARMLEALKDIEIGDNESGVTFIPECLKVIENQHEIQKDFTQQWQNIERIQDTVATLFTDWYRFKNINARSKINNLKEALSQNCTFEYLIEFFDASTAGGSEH</sequence>
<evidence type="ECO:0000256" key="1">
    <source>
        <dbReference type="SAM" id="Coils"/>
    </source>
</evidence>
<dbReference type="GO" id="GO:0036064">
    <property type="term" value="C:ciliary basal body"/>
    <property type="evidence" value="ECO:0007669"/>
    <property type="project" value="TreeGrafter"/>
</dbReference>
<feature type="domain" description="BBS7 platform" evidence="4">
    <location>
        <begin position="508"/>
        <end position="608"/>
    </location>
</feature>
<evidence type="ECO:0000259" key="2">
    <source>
        <dbReference type="Pfam" id="PF23349"/>
    </source>
</evidence>
<dbReference type="Pfam" id="PF23361">
    <property type="entry name" value="BBS7_pf"/>
    <property type="match status" value="1"/>
</dbReference>
<dbReference type="GO" id="GO:0016020">
    <property type="term" value="C:membrane"/>
    <property type="evidence" value="ECO:0007669"/>
    <property type="project" value="TreeGrafter"/>
</dbReference>
<proteinExistence type="predicted"/>
<dbReference type="InterPro" id="IPR015943">
    <property type="entry name" value="WD40/YVTN_repeat-like_dom_sf"/>
</dbReference>
<dbReference type="Gene3D" id="2.130.10.10">
    <property type="entry name" value="YVTN repeat-like/Quinoprotein amine dehydrogenase"/>
    <property type="match status" value="1"/>
</dbReference>
<dbReference type="GO" id="GO:0008104">
    <property type="term" value="P:intracellular protein localization"/>
    <property type="evidence" value="ECO:0007669"/>
    <property type="project" value="TreeGrafter"/>
</dbReference>
<evidence type="ECO:0000259" key="3">
    <source>
        <dbReference type="Pfam" id="PF23360"/>
    </source>
</evidence>
<evidence type="ECO:0000259" key="4">
    <source>
        <dbReference type="Pfam" id="PF23361"/>
    </source>
</evidence>
<dbReference type="SUPFAM" id="SSF50978">
    <property type="entry name" value="WD40 repeat-like"/>
    <property type="match status" value="1"/>
</dbReference>
<evidence type="ECO:0000313" key="6">
    <source>
        <dbReference type="EMBL" id="KAF6215822.1"/>
    </source>
</evidence>